<evidence type="ECO:0000313" key="4">
    <source>
        <dbReference type="Proteomes" id="UP000294752"/>
    </source>
</evidence>
<dbReference type="InterPro" id="IPR014729">
    <property type="entry name" value="Rossmann-like_a/b/a_fold"/>
</dbReference>
<keyword evidence="4" id="KW-1185">Reference proteome</keyword>
<accession>A0A4R7D2I3</accession>
<protein>
    <submittedName>
        <fullName evidence="3">Nucleotide-binding universal stress UspA family protein</fullName>
    </submittedName>
</protein>
<evidence type="ECO:0000256" key="1">
    <source>
        <dbReference type="ARBA" id="ARBA00008791"/>
    </source>
</evidence>
<dbReference type="AlphaFoldDB" id="A0A4R7D2I3"/>
<dbReference type="EMBL" id="SNZV01000005">
    <property type="protein sequence ID" value="TDS13016.1"/>
    <property type="molecule type" value="Genomic_DNA"/>
</dbReference>
<dbReference type="PRINTS" id="PR01438">
    <property type="entry name" value="UNVRSLSTRESS"/>
</dbReference>
<dbReference type="SUPFAM" id="SSF52402">
    <property type="entry name" value="Adenine nucleotide alpha hydrolases-like"/>
    <property type="match status" value="1"/>
</dbReference>
<gene>
    <name evidence="3" type="ORF">B0I21_105148</name>
</gene>
<sequence>MTQMLSTYTNITFLYRTHMSNHRFNRILLAVDDTPCTLKAIEHAKELVREFNSSIALVTVVPPTSPAAYGADPLLGQQPIIVPEVSEIQQDSAQRYLESLGNAFEGAHEVFLFNKVGNVRDEILNTASEWTADLIIMGSNGKTGFEHFISGSVSESVIRKANCPVLVIPSKEE</sequence>
<dbReference type="Proteomes" id="UP000294752">
    <property type="component" value="Unassembled WGS sequence"/>
</dbReference>
<dbReference type="Gene3D" id="3.40.50.620">
    <property type="entry name" value="HUPs"/>
    <property type="match status" value="1"/>
</dbReference>
<proteinExistence type="inferred from homology"/>
<evidence type="ECO:0000313" key="3">
    <source>
        <dbReference type="EMBL" id="TDS13016.1"/>
    </source>
</evidence>
<reference evidence="3 4" key="1">
    <citation type="submission" date="2019-03" db="EMBL/GenBank/DDBJ databases">
        <title>Genomic Encyclopedia of Type Strains, Phase III (KMG-III): the genomes of soil and plant-associated and newly described type strains.</title>
        <authorList>
            <person name="Whitman W."/>
        </authorList>
    </citation>
    <scope>NUCLEOTIDE SEQUENCE [LARGE SCALE GENOMIC DNA]</scope>
    <source>
        <strain evidence="3 4">CGMCC 1.12801</strain>
    </source>
</reference>
<organism evidence="3 4">
    <name type="scientific">Sphingobacterium paludis</name>
    <dbReference type="NCBI Taxonomy" id="1476465"/>
    <lineage>
        <taxon>Bacteria</taxon>
        <taxon>Pseudomonadati</taxon>
        <taxon>Bacteroidota</taxon>
        <taxon>Sphingobacteriia</taxon>
        <taxon>Sphingobacteriales</taxon>
        <taxon>Sphingobacteriaceae</taxon>
        <taxon>Sphingobacterium</taxon>
    </lineage>
</organism>
<dbReference type="PANTHER" id="PTHR46268:SF6">
    <property type="entry name" value="UNIVERSAL STRESS PROTEIN UP12"/>
    <property type="match status" value="1"/>
</dbReference>
<dbReference type="InterPro" id="IPR006015">
    <property type="entry name" value="Universal_stress_UspA"/>
</dbReference>
<name>A0A4R7D2I3_9SPHI</name>
<comment type="similarity">
    <text evidence="1">Belongs to the universal stress protein A family.</text>
</comment>
<dbReference type="PANTHER" id="PTHR46268">
    <property type="entry name" value="STRESS RESPONSE PROTEIN NHAX"/>
    <property type="match status" value="1"/>
</dbReference>
<comment type="caution">
    <text evidence="3">The sequence shown here is derived from an EMBL/GenBank/DDBJ whole genome shotgun (WGS) entry which is preliminary data.</text>
</comment>
<dbReference type="Pfam" id="PF00582">
    <property type="entry name" value="Usp"/>
    <property type="match status" value="1"/>
</dbReference>
<dbReference type="CDD" id="cd00293">
    <property type="entry name" value="USP-like"/>
    <property type="match status" value="1"/>
</dbReference>
<evidence type="ECO:0000259" key="2">
    <source>
        <dbReference type="Pfam" id="PF00582"/>
    </source>
</evidence>
<dbReference type="InterPro" id="IPR006016">
    <property type="entry name" value="UspA"/>
</dbReference>
<feature type="domain" description="UspA" evidence="2">
    <location>
        <begin position="24"/>
        <end position="169"/>
    </location>
</feature>